<name>A0ABZ1UNT5_9BURK</name>
<proteinExistence type="predicted"/>
<dbReference type="Proteomes" id="UP000321323">
    <property type="component" value="Chromosome"/>
</dbReference>
<organism evidence="1 2">
    <name type="scientific">[Empedobacter] haloabium</name>
    <dbReference type="NCBI Taxonomy" id="592317"/>
    <lineage>
        <taxon>Bacteria</taxon>
        <taxon>Pseudomonadati</taxon>
        <taxon>Pseudomonadota</taxon>
        <taxon>Betaproteobacteria</taxon>
        <taxon>Burkholderiales</taxon>
        <taxon>Oxalobacteraceae</taxon>
        <taxon>Telluria group</taxon>
        <taxon>Telluria group incertae sedis</taxon>
    </lineage>
</organism>
<dbReference type="EMBL" id="CP136508">
    <property type="protein sequence ID" value="WUR14182.1"/>
    <property type="molecule type" value="Genomic_DNA"/>
</dbReference>
<protein>
    <submittedName>
        <fullName evidence="1">Uncharacterized protein</fullName>
    </submittedName>
</protein>
<evidence type="ECO:0000313" key="2">
    <source>
        <dbReference type="Proteomes" id="UP000321323"/>
    </source>
</evidence>
<accession>A0ABZ1UNT5</accession>
<keyword evidence="2" id="KW-1185">Reference proteome</keyword>
<sequence>MSDTTVPILKGLRFPKTIDLSKGPAAFTVAVDTEDASAISEVTFTLDRPVIHLQFGEGYPGRSISIDGYYNNGDTFTDGTPYIAANTITLGTNTSAGTYTFSAVNVWDVAGNLCTYYTSDLHNLGIGQTFTVTGTKADQTGGILTGLSMQPTVDLSKDLRCSMPALAPLIMPVATVSPM</sequence>
<evidence type="ECO:0000313" key="1">
    <source>
        <dbReference type="EMBL" id="WUR14182.1"/>
    </source>
</evidence>
<gene>
    <name evidence="1" type="ORF">E7V67_003510</name>
</gene>
<reference evidence="1 2" key="1">
    <citation type="journal article" date="2019" name="Int. J. Syst. Evol. Microbiol.">
        <title>The Draft Whole-Genome Sequence of the Antibiotic Producer Empedobacter haloabium ATCC 31962 Provides Indications for Its Taxonomic Reclassification.</title>
        <authorList>
            <person name="Miess H."/>
            <person name="Arlt P."/>
            <person name="Apel A.K."/>
            <person name="Weber T."/>
            <person name="Nieselt K."/>
            <person name="Hanssen F."/>
            <person name="Czemmel S."/>
            <person name="Nahnsen S."/>
            <person name="Gross H."/>
        </authorList>
    </citation>
    <scope>NUCLEOTIDE SEQUENCE [LARGE SCALE GENOMIC DNA]</scope>
    <source>
        <strain evidence="1 2">ATCC 31962</strain>
    </source>
</reference>